<dbReference type="RefSeq" id="WP_345766743.1">
    <property type="nucleotide sequence ID" value="NZ_CP154834.1"/>
</dbReference>
<dbReference type="Proteomes" id="UP001463665">
    <property type="component" value="Chromosome"/>
</dbReference>
<dbReference type="AlphaFoldDB" id="A0AAU6WP25"/>
<proteinExistence type="predicted"/>
<sequence>MRNLRSRKRIIKRDVEKQIRKKYKHSDRLWEMKRNIPLVPLDKPYQKGFVRFFVVRDDVKRSKDGRFFGELLEKINTEMYSPNRKFLKKKRRRGKRIYVAKEQRIANIYPWEWDSPKFGLTEREKQYFIMKDNYCPIRKSCKVYYEYTEPWRFVLKVKPNLITHYKPLQSDLEKEIDETDSFLNRHKVQAIIHKTIYGRPDPWKNRYKRDRRKSLKAFHYIISATAVADRLEDGDLLKI</sequence>
<name>A0AAU6WP25_9FLAO</name>
<reference evidence="1 2" key="1">
    <citation type="submission" date="2024-04" db="EMBL/GenBank/DDBJ databases">
        <title>Genome sequencing and assembly of rice foliar adapted Chryseobacterium endophyticum OsEnb-ALM-A6.</title>
        <authorList>
            <person name="Kumar S."/>
            <person name="Javed M."/>
            <person name="Chouhan V."/>
            <person name="Charishma K."/>
            <person name="Patel A."/>
            <person name="Kumar M."/>
            <person name="Sahu K.P."/>
            <person name="Kumar A."/>
        </authorList>
    </citation>
    <scope>NUCLEOTIDE SEQUENCE [LARGE SCALE GENOMIC DNA]</scope>
    <source>
        <strain evidence="1 2">OsEnb-ALM-A6</strain>
    </source>
</reference>
<dbReference type="EMBL" id="CP154834">
    <property type="protein sequence ID" value="XAO74747.1"/>
    <property type="molecule type" value="Genomic_DNA"/>
</dbReference>
<organism evidence="1 2">
    <name type="scientific">Chryseobacterium endophyticum</name>
    <dbReference type="NCBI Taxonomy" id="1854762"/>
    <lineage>
        <taxon>Bacteria</taxon>
        <taxon>Pseudomonadati</taxon>
        <taxon>Bacteroidota</taxon>
        <taxon>Flavobacteriia</taxon>
        <taxon>Flavobacteriales</taxon>
        <taxon>Weeksellaceae</taxon>
        <taxon>Chryseobacterium group</taxon>
        <taxon>Chryseobacterium</taxon>
    </lineage>
</organism>
<protein>
    <recommendedName>
        <fullName evidence="3">Transposase</fullName>
    </recommendedName>
</protein>
<keyword evidence="2" id="KW-1185">Reference proteome</keyword>
<gene>
    <name evidence="1" type="ORF">AAFP95_01415</name>
</gene>
<evidence type="ECO:0000313" key="2">
    <source>
        <dbReference type="Proteomes" id="UP001463665"/>
    </source>
</evidence>
<evidence type="ECO:0008006" key="3">
    <source>
        <dbReference type="Google" id="ProtNLM"/>
    </source>
</evidence>
<accession>A0AAU6WP25</accession>
<evidence type="ECO:0000313" key="1">
    <source>
        <dbReference type="EMBL" id="XAO74747.1"/>
    </source>
</evidence>